<dbReference type="SUPFAM" id="SSF48230">
    <property type="entry name" value="Chondroitin AC/alginate lyase"/>
    <property type="match status" value="1"/>
</dbReference>
<protein>
    <submittedName>
        <fullName evidence="4">Poly(Beta-D-mannuronate) lyase</fullName>
        <ecNumber evidence="4">4.2.2.3</ecNumber>
    </submittedName>
</protein>
<keyword evidence="1" id="KW-0732">Signal</keyword>
<evidence type="ECO:0000313" key="4">
    <source>
        <dbReference type="EMBL" id="MBB4227091.1"/>
    </source>
</evidence>
<keyword evidence="5" id="KW-1185">Reference proteome</keyword>
<dbReference type="RefSeq" id="WP_022713812.1">
    <property type="nucleotide sequence ID" value="NZ_JACIFX010000001.1"/>
</dbReference>
<dbReference type="InterPro" id="IPR008929">
    <property type="entry name" value="Chondroitin_lyas"/>
</dbReference>
<reference evidence="4 5" key="1">
    <citation type="submission" date="2020-08" db="EMBL/GenBank/DDBJ databases">
        <title>Genomic Encyclopedia of Type Strains, Phase IV (KMG-V): Genome sequencing to study the core and pangenomes of soil and plant-associated prokaryotes.</title>
        <authorList>
            <person name="Whitman W."/>
        </authorList>
    </citation>
    <scope>NUCLEOTIDE SEQUENCE [LARGE SCALE GENOMIC DNA]</scope>
    <source>
        <strain evidence="4 5">SEMIA 4087</strain>
    </source>
</reference>
<feature type="domain" description="Alginate lyase" evidence="3">
    <location>
        <begin position="62"/>
        <end position="300"/>
    </location>
</feature>
<dbReference type="Gene3D" id="1.50.10.100">
    <property type="entry name" value="Chondroitin AC/alginate lyase"/>
    <property type="match status" value="1"/>
</dbReference>
<gene>
    <name evidence="4" type="ORF">GGD56_000911</name>
</gene>
<dbReference type="GO" id="GO:0045135">
    <property type="term" value="F:poly(beta-D-mannuronate) lyase activity"/>
    <property type="evidence" value="ECO:0007669"/>
    <property type="project" value="UniProtKB-EC"/>
</dbReference>
<accession>A0ABR6IGU8</accession>
<name>A0ABR6IGU8_9HYPH</name>
<organism evidence="4 5">
    <name type="scientific">Rhizobium mongolense</name>
    <dbReference type="NCBI Taxonomy" id="57676"/>
    <lineage>
        <taxon>Bacteria</taxon>
        <taxon>Pseudomonadati</taxon>
        <taxon>Pseudomonadota</taxon>
        <taxon>Alphaproteobacteria</taxon>
        <taxon>Hyphomicrobiales</taxon>
        <taxon>Rhizobiaceae</taxon>
        <taxon>Rhizobium/Agrobacterium group</taxon>
        <taxon>Rhizobium</taxon>
    </lineage>
</organism>
<sequence length="369" mass="40574">MAMVELSRFSLLASALIVVGTTQAVQGATLMVPFELARHIAKNNGKKTCTVSPPAPVISLSLSSIYEDDDESHSTIDPQQKERYDKAISQTRQFAAFVTKYASNYTETDGNRLDAASCALKALDSWARADALSDLKTRQSYLSTTRILAGAALAYVQVRPAAALLQFDTGAIEKWLDSLADRTIPVYTESGDRNSNKQNHRYWGGFAVTAVGVAIGRKDFLDFGFESYKLGVCQVTADGALPLELMRKKKARDYHLHAAGPLVMMASLLQANGYDALSQCDNGLERLAHFALGSINDPSKMEMLAGEPQVNLPRDKNGLIRPDRIAWLDAYLHYYPEDRKVYGKLFEGALFSSNLGGRVSVLYNLSERD</sequence>
<proteinExistence type="predicted"/>
<evidence type="ECO:0000256" key="2">
    <source>
        <dbReference type="ARBA" id="ARBA00023239"/>
    </source>
</evidence>
<dbReference type="EMBL" id="JACIFX010000001">
    <property type="protein sequence ID" value="MBB4227091.1"/>
    <property type="molecule type" value="Genomic_DNA"/>
</dbReference>
<evidence type="ECO:0000313" key="5">
    <source>
        <dbReference type="Proteomes" id="UP000551353"/>
    </source>
</evidence>
<dbReference type="Proteomes" id="UP000551353">
    <property type="component" value="Unassembled WGS sequence"/>
</dbReference>
<evidence type="ECO:0000259" key="3">
    <source>
        <dbReference type="Pfam" id="PF05426"/>
    </source>
</evidence>
<dbReference type="Pfam" id="PF05426">
    <property type="entry name" value="Alginate_lyase"/>
    <property type="match status" value="1"/>
</dbReference>
<comment type="caution">
    <text evidence="4">The sequence shown here is derived from an EMBL/GenBank/DDBJ whole genome shotgun (WGS) entry which is preliminary data.</text>
</comment>
<evidence type="ECO:0000256" key="1">
    <source>
        <dbReference type="ARBA" id="ARBA00022729"/>
    </source>
</evidence>
<dbReference type="EC" id="4.2.2.3" evidence="4"/>
<dbReference type="InterPro" id="IPR008397">
    <property type="entry name" value="Alginate_lyase_dom"/>
</dbReference>
<keyword evidence="2 4" id="KW-0456">Lyase</keyword>